<reference evidence="8 9" key="1">
    <citation type="submission" date="2020-12" db="EMBL/GenBank/DDBJ databases">
        <title>Metabolic potential, ecology and presence of endohyphal bacteria is reflected in genomic diversity of Mucoromycotina.</title>
        <authorList>
            <person name="Muszewska A."/>
            <person name="Okrasinska A."/>
            <person name="Steczkiewicz K."/>
            <person name="Drgas O."/>
            <person name="Orlowska M."/>
            <person name="Perlinska-Lenart U."/>
            <person name="Aleksandrzak-Piekarczyk T."/>
            <person name="Szatraj K."/>
            <person name="Zielenkiewicz U."/>
            <person name="Pilsyk S."/>
            <person name="Malc E."/>
            <person name="Mieczkowski P."/>
            <person name="Kruszewska J.S."/>
            <person name="Biernat P."/>
            <person name="Pawlowska J."/>
        </authorList>
    </citation>
    <scope>NUCLEOTIDE SEQUENCE [LARGE SCALE GENOMIC DNA]</scope>
    <source>
        <strain evidence="8 9">CBS 142.35</strain>
    </source>
</reference>
<dbReference type="OrthoDB" id="5072at2759"/>
<comment type="subcellular location">
    <subcellularLocation>
        <location evidence="5">Nucleus</location>
        <location evidence="5">Nucleolus</location>
    </subcellularLocation>
    <subcellularLocation>
        <location evidence="5">Nucleus</location>
        <location evidence="5">Nucleoplasm</location>
    </subcellularLocation>
</comment>
<comment type="caution">
    <text evidence="8">The sequence shown here is derived from an EMBL/GenBank/DDBJ whole genome shotgun (WGS) entry which is preliminary data.</text>
</comment>
<dbReference type="EMBL" id="JAEPRB010000263">
    <property type="protein sequence ID" value="KAG2217923.1"/>
    <property type="molecule type" value="Genomic_DNA"/>
</dbReference>
<feature type="compositionally biased region" description="Basic and acidic residues" evidence="7">
    <location>
        <begin position="94"/>
        <end position="106"/>
    </location>
</feature>
<evidence type="ECO:0000256" key="2">
    <source>
        <dbReference type="ARBA" id="ARBA00018339"/>
    </source>
</evidence>
<dbReference type="InterPro" id="IPR011687">
    <property type="entry name" value="Nop53/GLTSCR2"/>
</dbReference>
<dbReference type="PIRSF" id="PIRSF017302">
    <property type="entry name" value="Gltscr2"/>
    <property type="match status" value="1"/>
</dbReference>
<dbReference type="GO" id="GO:0008097">
    <property type="term" value="F:5S rRNA binding"/>
    <property type="evidence" value="ECO:0007669"/>
    <property type="project" value="TreeGrafter"/>
</dbReference>
<dbReference type="GO" id="GO:0005730">
    <property type="term" value="C:nucleolus"/>
    <property type="evidence" value="ECO:0007669"/>
    <property type="project" value="UniProtKB-SubCell"/>
</dbReference>
<evidence type="ECO:0000256" key="7">
    <source>
        <dbReference type="SAM" id="MobiDB-lite"/>
    </source>
</evidence>
<dbReference type="GO" id="GO:0005654">
    <property type="term" value="C:nucleoplasm"/>
    <property type="evidence" value="ECO:0007669"/>
    <property type="project" value="UniProtKB-SubCell"/>
</dbReference>
<accession>A0A8H7RWJ7</accession>
<feature type="compositionally biased region" description="Basic and acidic residues" evidence="7">
    <location>
        <begin position="261"/>
        <end position="275"/>
    </location>
</feature>
<comment type="function">
    <text evidence="5">May play a role in ribosome biogenesis.</text>
</comment>
<dbReference type="PANTHER" id="PTHR14211:SF7">
    <property type="entry name" value="RIBOSOME BIOGENESIS PROTEIN NOP53"/>
    <property type="match status" value="1"/>
</dbReference>
<protein>
    <recommendedName>
        <fullName evidence="2 5">Ribosome biogenesis protein NOP53</fullName>
    </recommendedName>
</protein>
<keyword evidence="3 5" id="KW-0690">Ribosome biogenesis</keyword>
<feature type="region of interest" description="Disordered" evidence="7">
    <location>
        <begin position="416"/>
        <end position="436"/>
    </location>
</feature>
<dbReference type="GO" id="GO:0000027">
    <property type="term" value="P:ribosomal large subunit assembly"/>
    <property type="evidence" value="ECO:0007669"/>
    <property type="project" value="UniProtKB-UniRule"/>
</dbReference>
<dbReference type="PANTHER" id="PTHR14211">
    <property type="entry name" value="GLIOMA SUPPRESSOR CANDIDATE REGION GENE 2"/>
    <property type="match status" value="1"/>
</dbReference>
<dbReference type="Proteomes" id="UP000646827">
    <property type="component" value="Unassembled WGS sequence"/>
</dbReference>
<feature type="compositionally biased region" description="Basic residues" evidence="7">
    <location>
        <begin position="424"/>
        <end position="436"/>
    </location>
</feature>
<evidence type="ECO:0000313" key="8">
    <source>
        <dbReference type="EMBL" id="KAG2217923.1"/>
    </source>
</evidence>
<feature type="compositionally biased region" description="Acidic residues" evidence="7">
    <location>
        <begin position="247"/>
        <end position="260"/>
    </location>
</feature>
<evidence type="ECO:0000256" key="5">
    <source>
        <dbReference type="PIRNR" id="PIRNR017302"/>
    </source>
</evidence>
<dbReference type="Pfam" id="PF07767">
    <property type="entry name" value="Nop53"/>
    <property type="match status" value="1"/>
</dbReference>
<keyword evidence="9" id="KW-1185">Reference proteome</keyword>
<feature type="region of interest" description="Disordered" evidence="7">
    <location>
        <begin position="93"/>
        <end position="157"/>
    </location>
</feature>
<dbReference type="AlphaFoldDB" id="A0A8H7RWJ7"/>
<sequence length="436" mass="51275">MAQVEKRVQPSRKGKKAWRKNIDMAPVDEALESLRVEERVRGEGTKIDDLFTIDTTGDLQVKRQLARDKPLKVDEILAERSAIPAIIARVKAANTEKKESKHDLQKVNKIAKRKRENAIPTTPKKKKKQVKEATYDMWGDDDTEQKEEEEEEDKTNGFLDVVKERKVKAPSTLQSKPAALIHKAPVQVPHAGASYNPTMEDHQQLLKEAMDIEVKQEEAKKKLNEQLAYRKELDQLKHELEESISNNDDEEEEEEEEEGDAKDSKSIKSKHEGVRKTKTQRNKEKRKRYNRMLEEQKLHERDIRKQIDRVKSIETELQEHIQKLEEAAEIRRQLKEEDKKRGAHRLGRHYVKEQPVAVQLQEELSETLRQLKPEGNNLRERFSSIQERNIIEPRVPITPFKKYKAKIYEKRSYKIFDSQQQQKQKQKQQQKNKNKK</sequence>
<feature type="region of interest" description="Disordered" evidence="7">
    <location>
        <begin position="238"/>
        <end position="297"/>
    </location>
</feature>
<comment type="similarity">
    <text evidence="1 5">Belongs to the NOP53 family.</text>
</comment>
<gene>
    <name evidence="8" type="ORF">INT45_012586</name>
</gene>
<evidence type="ECO:0000256" key="3">
    <source>
        <dbReference type="ARBA" id="ARBA00022517"/>
    </source>
</evidence>
<feature type="compositionally biased region" description="Basic residues" evidence="7">
    <location>
        <begin position="276"/>
        <end position="290"/>
    </location>
</feature>
<evidence type="ECO:0000256" key="4">
    <source>
        <dbReference type="ARBA" id="ARBA00023242"/>
    </source>
</evidence>
<keyword evidence="4 5" id="KW-0539">Nucleus</keyword>
<name>A0A8H7RWJ7_9FUNG</name>
<evidence type="ECO:0000313" key="9">
    <source>
        <dbReference type="Proteomes" id="UP000646827"/>
    </source>
</evidence>
<proteinExistence type="inferred from homology"/>
<evidence type="ECO:0000256" key="6">
    <source>
        <dbReference type="SAM" id="Coils"/>
    </source>
</evidence>
<feature type="compositionally biased region" description="Acidic residues" evidence="7">
    <location>
        <begin position="138"/>
        <end position="153"/>
    </location>
</feature>
<organism evidence="8 9">
    <name type="scientific">Circinella minor</name>
    <dbReference type="NCBI Taxonomy" id="1195481"/>
    <lineage>
        <taxon>Eukaryota</taxon>
        <taxon>Fungi</taxon>
        <taxon>Fungi incertae sedis</taxon>
        <taxon>Mucoromycota</taxon>
        <taxon>Mucoromycotina</taxon>
        <taxon>Mucoromycetes</taxon>
        <taxon>Mucorales</taxon>
        <taxon>Lichtheimiaceae</taxon>
        <taxon>Circinella</taxon>
    </lineage>
</organism>
<evidence type="ECO:0000256" key="1">
    <source>
        <dbReference type="ARBA" id="ARBA00008838"/>
    </source>
</evidence>
<keyword evidence="6" id="KW-0175">Coiled coil</keyword>
<feature type="coiled-coil region" evidence="6">
    <location>
        <begin position="303"/>
        <end position="337"/>
    </location>
</feature>
<dbReference type="GO" id="GO:0006364">
    <property type="term" value="P:rRNA processing"/>
    <property type="evidence" value="ECO:0007669"/>
    <property type="project" value="TreeGrafter"/>
</dbReference>